<accession>A0A1Y5RVY8</accession>
<feature type="compositionally biased region" description="Acidic residues" evidence="1">
    <location>
        <begin position="186"/>
        <end position="195"/>
    </location>
</feature>
<gene>
    <name evidence="2" type="ORF">PSJ8397_01022</name>
</gene>
<dbReference type="OrthoDB" id="7875768at2"/>
<dbReference type="EMBL" id="FWFT01000001">
    <property type="protein sequence ID" value="SLN23814.1"/>
    <property type="molecule type" value="Genomic_DNA"/>
</dbReference>
<dbReference type="RefSeq" id="WP_085863412.1">
    <property type="nucleotide sequence ID" value="NZ_FWFT01000001.1"/>
</dbReference>
<reference evidence="2 3" key="1">
    <citation type="submission" date="2017-03" db="EMBL/GenBank/DDBJ databases">
        <authorList>
            <person name="Afonso C.L."/>
            <person name="Miller P.J."/>
            <person name="Scott M.A."/>
            <person name="Spackman E."/>
            <person name="Goraichik I."/>
            <person name="Dimitrov K.M."/>
            <person name="Suarez D.L."/>
            <person name="Swayne D.E."/>
        </authorList>
    </citation>
    <scope>NUCLEOTIDE SEQUENCE [LARGE SCALE GENOMIC DNA]</scope>
    <source>
        <strain evidence="2 3">CECT 8397</strain>
    </source>
</reference>
<evidence type="ECO:0000256" key="1">
    <source>
        <dbReference type="SAM" id="MobiDB-lite"/>
    </source>
</evidence>
<feature type="region of interest" description="Disordered" evidence="1">
    <location>
        <begin position="254"/>
        <end position="288"/>
    </location>
</feature>
<evidence type="ECO:0000313" key="2">
    <source>
        <dbReference type="EMBL" id="SLN23814.1"/>
    </source>
</evidence>
<keyword evidence="3" id="KW-1185">Reference proteome</keyword>
<feature type="compositionally biased region" description="Polar residues" evidence="1">
    <location>
        <begin position="23"/>
        <end position="41"/>
    </location>
</feature>
<protein>
    <submittedName>
        <fullName evidence="2">Uncharacterized protein</fullName>
    </submittedName>
</protein>
<proteinExistence type="predicted"/>
<organism evidence="2 3">
    <name type="scientific">Pseudooctadecabacter jejudonensis</name>
    <dbReference type="NCBI Taxonomy" id="1391910"/>
    <lineage>
        <taxon>Bacteria</taxon>
        <taxon>Pseudomonadati</taxon>
        <taxon>Pseudomonadota</taxon>
        <taxon>Alphaproteobacteria</taxon>
        <taxon>Rhodobacterales</taxon>
        <taxon>Paracoccaceae</taxon>
        <taxon>Pseudooctadecabacter</taxon>
    </lineage>
</organism>
<dbReference type="Proteomes" id="UP000193623">
    <property type="component" value="Unassembled WGS sequence"/>
</dbReference>
<dbReference type="AlphaFoldDB" id="A0A1Y5RVY8"/>
<evidence type="ECO:0000313" key="3">
    <source>
        <dbReference type="Proteomes" id="UP000193623"/>
    </source>
</evidence>
<feature type="compositionally biased region" description="Polar residues" evidence="1">
    <location>
        <begin position="69"/>
        <end position="86"/>
    </location>
</feature>
<feature type="region of interest" description="Disordered" evidence="1">
    <location>
        <begin position="21"/>
        <end position="204"/>
    </location>
</feature>
<name>A0A1Y5RVY8_9RHOB</name>
<sequence>MSDPVTNVEIEDVLSSIRRLVSNGDTSRANASEDGGTSQINEGVGDEDAAQHHVPEGSAADRGWFDAPDQNSQPAQDDTAVSTQAEATAPDDKPEKFVLTPAFLVVDEGQQPADEDHEDHAVDWAVDPDENADLVQDHEQNDDWTDMSEDQVATGKTEVDDTPPDVAPLELTNRIVEEPPQSVEASDGEAGEDTPVEAGVTADVPDRSALVAQIAELEAAVSNEAQEFEPDGSEIVAQTIAWPGTIVRQLSEDTPEAETIEAGETGHQGSDAAAVAPDREGAADEAAQFTHRDPAAARVDVRVDDAGDYDDELDDDLDEIMAGNGTIDEEALRALVSEVVREELTGPMGERITRNVRKLVRREIYRILNSQEFD</sequence>